<evidence type="ECO:0000313" key="8">
    <source>
        <dbReference type="EMBL" id="KAK9764032.1"/>
    </source>
</evidence>
<evidence type="ECO:0000313" key="9">
    <source>
        <dbReference type="Proteomes" id="UP001479436"/>
    </source>
</evidence>
<proteinExistence type="inferred from homology"/>
<evidence type="ECO:0000256" key="1">
    <source>
        <dbReference type="ARBA" id="ARBA00004123"/>
    </source>
</evidence>
<organism evidence="8 9">
    <name type="scientific">Basidiobolus ranarum</name>
    <dbReference type="NCBI Taxonomy" id="34480"/>
    <lineage>
        <taxon>Eukaryota</taxon>
        <taxon>Fungi</taxon>
        <taxon>Fungi incertae sedis</taxon>
        <taxon>Zoopagomycota</taxon>
        <taxon>Entomophthoromycotina</taxon>
        <taxon>Basidiobolomycetes</taxon>
        <taxon>Basidiobolales</taxon>
        <taxon>Basidiobolaceae</taxon>
        <taxon>Basidiobolus</taxon>
    </lineage>
</organism>
<dbReference type="Proteomes" id="UP001479436">
    <property type="component" value="Unassembled WGS sequence"/>
</dbReference>
<protein>
    <recommendedName>
        <fullName evidence="7">ORC6 first cyclin-like domain-containing protein</fullName>
    </recommendedName>
</protein>
<keyword evidence="5" id="KW-0539">Nucleus</keyword>
<gene>
    <name evidence="8" type="ORF">K7432_008821</name>
</gene>
<keyword evidence="3" id="KW-0235">DNA replication</keyword>
<keyword evidence="9" id="KW-1185">Reference proteome</keyword>
<evidence type="ECO:0000256" key="2">
    <source>
        <dbReference type="ARBA" id="ARBA00010840"/>
    </source>
</evidence>
<reference evidence="8 9" key="1">
    <citation type="submission" date="2023-04" db="EMBL/GenBank/DDBJ databases">
        <title>Genome of Basidiobolus ranarum AG-B5.</title>
        <authorList>
            <person name="Stajich J.E."/>
            <person name="Carter-House D."/>
            <person name="Gryganskyi A."/>
        </authorList>
    </citation>
    <scope>NUCLEOTIDE SEQUENCE [LARGE SCALE GENOMIC DNA]</scope>
    <source>
        <strain evidence="8 9">AG-B5</strain>
    </source>
</reference>
<comment type="subcellular location">
    <subcellularLocation>
        <location evidence="1">Nucleus</location>
    </subcellularLocation>
</comment>
<feature type="compositionally biased region" description="Basic and acidic residues" evidence="6">
    <location>
        <begin position="208"/>
        <end position="221"/>
    </location>
</feature>
<evidence type="ECO:0000256" key="6">
    <source>
        <dbReference type="SAM" id="MobiDB-lite"/>
    </source>
</evidence>
<evidence type="ECO:0000256" key="3">
    <source>
        <dbReference type="ARBA" id="ARBA00022705"/>
    </source>
</evidence>
<evidence type="ECO:0000256" key="5">
    <source>
        <dbReference type="ARBA" id="ARBA00023242"/>
    </source>
</evidence>
<name>A0ABR2WR91_9FUNG</name>
<evidence type="ECO:0000259" key="7">
    <source>
        <dbReference type="Pfam" id="PF05460"/>
    </source>
</evidence>
<comment type="similarity">
    <text evidence="2">Belongs to the ORC6 family.</text>
</comment>
<dbReference type="EMBL" id="JASJQH010000509">
    <property type="protein sequence ID" value="KAK9764032.1"/>
    <property type="molecule type" value="Genomic_DNA"/>
</dbReference>
<evidence type="ECO:0000256" key="4">
    <source>
        <dbReference type="ARBA" id="ARBA00023125"/>
    </source>
</evidence>
<dbReference type="InterPro" id="IPR008721">
    <property type="entry name" value="ORC6_cyclin_first"/>
</dbReference>
<feature type="domain" description="ORC6 first cyclin-like" evidence="7">
    <location>
        <begin position="12"/>
        <end position="90"/>
    </location>
</feature>
<dbReference type="Pfam" id="PF05460">
    <property type="entry name" value="ORC6"/>
    <property type="match status" value="1"/>
</dbReference>
<sequence length="299" mass="34963">MPNIILKTAISLGLDLKPHVLERAQCLLEEMDILPLGLVMPNSHIAKPVICLQLSCESLREKFTQHVAYTVTKLSPFTYTCSLNNIRFTLGFDMTFLHRIVDGLPCMKPHMRHDTQEVYYSFRINYSKELRRIGRIVNWTSPKYAYVIVYVYCQLLYPNILKSYLLQKCRTQIPRFDKTLELVRNYSSDILTHLQTQANPMLHRGKHDFKDCPHTTPERKSSCSLASDPPSEKPFNENQIVSQAISVKTDPLENFLEKPESPRILNIPKAMITNVYYRDTQEYRDYLIWKRDKVRHHTG</sequence>
<keyword evidence="4" id="KW-0238">DNA-binding</keyword>
<accession>A0ABR2WR91</accession>
<comment type="caution">
    <text evidence="8">The sequence shown here is derived from an EMBL/GenBank/DDBJ whole genome shotgun (WGS) entry which is preliminary data.</text>
</comment>
<feature type="region of interest" description="Disordered" evidence="6">
    <location>
        <begin position="204"/>
        <end position="235"/>
    </location>
</feature>